<dbReference type="EMBL" id="OY731403">
    <property type="protein sequence ID" value="CAJ1965576.1"/>
    <property type="molecule type" value="Genomic_DNA"/>
</dbReference>
<dbReference type="PANTHER" id="PTHR22951:SF75">
    <property type="entry name" value="CLATHRIN COAT ASSEMBLY PROTEIN AP180"/>
    <property type="match status" value="1"/>
</dbReference>
<dbReference type="FunFam" id="1.20.58.150:FF:000005">
    <property type="entry name" value="putative clathrin assembly protein At2g25430"/>
    <property type="match status" value="1"/>
</dbReference>
<proteinExistence type="predicted"/>
<dbReference type="Proteomes" id="UP001189624">
    <property type="component" value="Chromosome 6"/>
</dbReference>
<dbReference type="GO" id="GO:0005546">
    <property type="term" value="F:phosphatidylinositol-4,5-bisphosphate binding"/>
    <property type="evidence" value="ECO:0007669"/>
    <property type="project" value="TreeGrafter"/>
</dbReference>
<dbReference type="InterPro" id="IPR011417">
    <property type="entry name" value="ANTH_dom"/>
</dbReference>
<keyword evidence="5" id="KW-0333">Golgi apparatus</keyword>
<dbReference type="InterPro" id="IPR008942">
    <property type="entry name" value="ENTH_VHS"/>
</dbReference>
<feature type="domain" description="ENTH" evidence="10">
    <location>
        <begin position="21"/>
        <end position="157"/>
    </location>
</feature>
<evidence type="ECO:0000256" key="5">
    <source>
        <dbReference type="ARBA" id="ARBA00023034"/>
    </source>
</evidence>
<organism evidence="11 12">
    <name type="scientific">Sphenostylis stenocarpa</name>
    <dbReference type="NCBI Taxonomy" id="92480"/>
    <lineage>
        <taxon>Eukaryota</taxon>
        <taxon>Viridiplantae</taxon>
        <taxon>Streptophyta</taxon>
        <taxon>Embryophyta</taxon>
        <taxon>Tracheophyta</taxon>
        <taxon>Spermatophyta</taxon>
        <taxon>Magnoliopsida</taxon>
        <taxon>eudicotyledons</taxon>
        <taxon>Gunneridae</taxon>
        <taxon>Pentapetalae</taxon>
        <taxon>rosids</taxon>
        <taxon>fabids</taxon>
        <taxon>Fabales</taxon>
        <taxon>Fabaceae</taxon>
        <taxon>Papilionoideae</taxon>
        <taxon>50 kb inversion clade</taxon>
        <taxon>NPAAA clade</taxon>
        <taxon>indigoferoid/millettioid clade</taxon>
        <taxon>Phaseoleae</taxon>
        <taxon>Sphenostylis</taxon>
    </lineage>
</organism>
<evidence type="ECO:0000256" key="4">
    <source>
        <dbReference type="ARBA" id="ARBA00022583"/>
    </source>
</evidence>
<dbReference type="InterPro" id="IPR013809">
    <property type="entry name" value="ENTH"/>
</dbReference>
<keyword evidence="4" id="KW-0254">Endocytosis</keyword>
<keyword evidence="8" id="KW-0968">Cytoplasmic vesicle</keyword>
<dbReference type="Gene3D" id="1.20.58.150">
    <property type="entry name" value="ANTH domain"/>
    <property type="match status" value="1"/>
</dbReference>
<dbReference type="Gene3D" id="1.25.40.90">
    <property type="match status" value="1"/>
</dbReference>
<evidence type="ECO:0000256" key="6">
    <source>
        <dbReference type="ARBA" id="ARBA00023136"/>
    </source>
</evidence>
<dbReference type="GO" id="GO:0032050">
    <property type="term" value="F:clathrin heavy chain binding"/>
    <property type="evidence" value="ECO:0007669"/>
    <property type="project" value="TreeGrafter"/>
</dbReference>
<sequence length="791" mass="89379">MPSKLRKAIGAVKDQTSISLAKVTNAANLEVIILKATTHDKNPIEERYVNEILNIVSSNKVYAAACAHCIGKRIGKTHNWVVALKSLMIVLRIFQDGDPYFPREVFHAMKRGSKILNLSTFKDDSNSSPWDYTAFIRRFALYLDERLDCFLTGKLQRRFTYHNRFHQRNQMNKTANERGIKDMKPSMVLDRIEHWQRLLDRAIGTRPTGSARTSRLVQISVYAIVQESFDLYRDISDGLAVVLDNFFQLPFCACAATFNACVKSYKQFDELSAFYSFCSSIGVGRSYDYPRVQKVSEELMETLQEFFKDQASFPTNKHLFPLPNDLTGSSSSHDEASERYGFESFFETGSEFESQCTSLEDLMSANDAALSPKRSLEEDTYSEQSDKDDKKSLCDDYVSANDIGSATSLFAIDQTSRSSWEAVNFDELQAEVQQNQTNEWEQQNTEAVSSNISKDCWELVLANTVTAPTETSPKLANVFDPFVNLFDQAPVPQHKYNPFLDDTENVAPLATTSDILIDMSPTFKATTQALYAQDPFVSTISDPSSNSITNPHLFFGYTHPNETAKEPTFRAQGSSVGTNITVPSSFNTKTSDNMITPPSFQTQCSFKNDSIPIFQVRKSNVDAIMETPTLTALQNPNHSTVPLHFQAQHFYSSTMPPTFSVKDYNGTPWATPMDNDPFGPLATSMDNDPFGSWPSANTGGHTLNVSMQEDSLLRQQRQWLEQQQNIISKHMRIQNVPLVEVPKNWYSLKSPIYLYSTRKDLNRLRRGYEAPLWTGNEREESGKHIDSSKSD</sequence>
<evidence type="ECO:0000256" key="1">
    <source>
        <dbReference type="ARBA" id="ARBA00004132"/>
    </source>
</evidence>
<comment type="subcellular location">
    <subcellularLocation>
        <location evidence="1">Cytoplasmic vesicle</location>
        <location evidence="1">Clathrin-coated vesicle</location>
    </subcellularLocation>
    <subcellularLocation>
        <location evidence="2">Golgi apparatus</location>
    </subcellularLocation>
    <subcellularLocation>
        <location evidence="3">Membrane</location>
        <location evidence="3">Clathrin-coated pit</location>
    </subcellularLocation>
</comment>
<dbReference type="GO" id="GO:0072583">
    <property type="term" value="P:clathrin-dependent endocytosis"/>
    <property type="evidence" value="ECO:0007669"/>
    <property type="project" value="InterPro"/>
</dbReference>
<reference evidence="11" key="1">
    <citation type="submission" date="2023-10" db="EMBL/GenBank/DDBJ databases">
        <authorList>
            <person name="Domelevo Entfellner J.-B."/>
        </authorList>
    </citation>
    <scope>NUCLEOTIDE SEQUENCE</scope>
</reference>
<dbReference type="PROSITE" id="PS50942">
    <property type="entry name" value="ENTH"/>
    <property type="match status" value="1"/>
</dbReference>
<dbReference type="GO" id="GO:0006900">
    <property type="term" value="P:vesicle budding from membrane"/>
    <property type="evidence" value="ECO:0007669"/>
    <property type="project" value="TreeGrafter"/>
</dbReference>
<dbReference type="FunFam" id="1.25.40.90:FF:000019">
    <property type="entry name" value="Clathrin coat assembly protein"/>
    <property type="match status" value="1"/>
</dbReference>
<evidence type="ECO:0000313" key="11">
    <source>
        <dbReference type="EMBL" id="CAJ1965576.1"/>
    </source>
</evidence>
<dbReference type="GO" id="GO:0030136">
    <property type="term" value="C:clathrin-coated vesicle"/>
    <property type="evidence" value="ECO:0007669"/>
    <property type="project" value="UniProtKB-SubCell"/>
</dbReference>
<gene>
    <name evidence="11" type="ORF">AYBTSS11_LOCUS20912</name>
</gene>
<dbReference type="GO" id="GO:0005545">
    <property type="term" value="F:1-phosphatidylinositol binding"/>
    <property type="evidence" value="ECO:0007669"/>
    <property type="project" value="InterPro"/>
</dbReference>
<dbReference type="InterPro" id="IPR014712">
    <property type="entry name" value="ANTH_dom_sf"/>
</dbReference>
<evidence type="ECO:0000256" key="2">
    <source>
        <dbReference type="ARBA" id="ARBA00004555"/>
    </source>
</evidence>
<dbReference type="GO" id="GO:0048268">
    <property type="term" value="P:clathrin coat assembly"/>
    <property type="evidence" value="ECO:0007669"/>
    <property type="project" value="InterPro"/>
</dbReference>
<evidence type="ECO:0000256" key="8">
    <source>
        <dbReference type="ARBA" id="ARBA00023329"/>
    </source>
</evidence>
<evidence type="ECO:0000313" key="12">
    <source>
        <dbReference type="Proteomes" id="UP001189624"/>
    </source>
</evidence>
<dbReference type="SMART" id="SM00273">
    <property type="entry name" value="ENTH"/>
    <property type="match status" value="1"/>
</dbReference>
<evidence type="ECO:0000256" key="9">
    <source>
        <dbReference type="SAM" id="MobiDB-lite"/>
    </source>
</evidence>
<accession>A0AA86VZL1</accession>
<dbReference type="PANTHER" id="PTHR22951">
    <property type="entry name" value="CLATHRIN ASSEMBLY PROTEIN"/>
    <property type="match status" value="1"/>
</dbReference>
<feature type="region of interest" description="Disordered" evidence="9">
    <location>
        <begin position="369"/>
        <end position="392"/>
    </location>
</feature>
<dbReference type="GO" id="GO:0000149">
    <property type="term" value="F:SNARE binding"/>
    <property type="evidence" value="ECO:0007669"/>
    <property type="project" value="TreeGrafter"/>
</dbReference>
<dbReference type="AlphaFoldDB" id="A0AA86VZL1"/>
<dbReference type="GO" id="GO:0005794">
    <property type="term" value="C:Golgi apparatus"/>
    <property type="evidence" value="ECO:0007669"/>
    <property type="project" value="UniProtKB-SubCell"/>
</dbReference>
<keyword evidence="6" id="KW-0472">Membrane</keyword>
<dbReference type="Pfam" id="PF07651">
    <property type="entry name" value="ANTH"/>
    <property type="match status" value="1"/>
</dbReference>
<dbReference type="InterPro" id="IPR045192">
    <property type="entry name" value="AP180-like"/>
</dbReference>
<evidence type="ECO:0000256" key="7">
    <source>
        <dbReference type="ARBA" id="ARBA00023176"/>
    </source>
</evidence>
<evidence type="ECO:0000259" key="10">
    <source>
        <dbReference type="PROSITE" id="PS50942"/>
    </source>
</evidence>
<keyword evidence="7" id="KW-0168">Coated pit</keyword>
<name>A0AA86VZL1_9FABA</name>
<dbReference type="SUPFAM" id="SSF48464">
    <property type="entry name" value="ENTH/VHS domain"/>
    <property type="match status" value="1"/>
</dbReference>
<dbReference type="Gramene" id="rna-AYBTSS11_LOCUS20912">
    <property type="protein sequence ID" value="CAJ1965576.1"/>
    <property type="gene ID" value="gene-AYBTSS11_LOCUS20912"/>
</dbReference>
<protein>
    <recommendedName>
        <fullName evidence="10">ENTH domain-containing protein</fullName>
    </recommendedName>
</protein>
<evidence type="ECO:0000256" key="3">
    <source>
        <dbReference type="ARBA" id="ARBA00004600"/>
    </source>
</evidence>
<dbReference type="GO" id="GO:0005905">
    <property type="term" value="C:clathrin-coated pit"/>
    <property type="evidence" value="ECO:0007669"/>
    <property type="project" value="UniProtKB-SubCell"/>
</dbReference>
<dbReference type="InterPro" id="IPR048050">
    <property type="entry name" value="ANTH_N_plant"/>
</dbReference>
<dbReference type="SUPFAM" id="SSF89009">
    <property type="entry name" value="GAT-like domain"/>
    <property type="match status" value="1"/>
</dbReference>
<dbReference type="CDD" id="cd16987">
    <property type="entry name" value="ANTH_N_AP180_plant"/>
    <property type="match status" value="1"/>
</dbReference>
<keyword evidence="12" id="KW-1185">Reference proteome</keyword>